<name>A0A426YRD1_ENSVE</name>
<comment type="caution">
    <text evidence="1">The sequence shown here is derived from an EMBL/GenBank/DDBJ whole genome shotgun (WGS) entry which is preliminary data.</text>
</comment>
<reference evidence="1 2" key="1">
    <citation type="journal article" date="2014" name="Agronomy (Basel)">
        <title>A Draft Genome Sequence for Ensete ventricosum, the Drought-Tolerant Tree Against Hunger.</title>
        <authorList>
            <person name="Harrison J."/>
            <person name="Moore K.A."/>
            <person name="Paszkiewicz K."/>
            <person name="Jones T."/>
            <person name="Grant M."/>
            <person name="Ambacheew D."/>
            <person name="Muzemil S."/>
            <person name="Studholme D.J."/>
        </authorList>
    </citation>
    <scope>NUCLEOTIDE SEQUENCE [LARGE SCALE GENOMIC DNA]</scope>
</reference>
<evidence type="ECO:0000313" key="2">
    <source>
        <dbReference type="Proteomes" id="UP000287651"/>
    </source>
</evidence>
<organism evidence="1 2">
    <name type="scientific">Ensete ventricosum</name>
    <name type="common">Abyssinian banana</name>
    <name type="synonym">Musa ensete</name>
    <dbReference type="NCBI Taxonomy" id="4639"/>
    <lineage>
        <taxon>Eukaryota</taxon>
        <taxon>Viridiplantae</taxon>
        <taxon>Streptophyta</taxon>
        <taxon>Embryophyta</taxon>
        <taxon>Tracheophyta</taxon>
        <taxon>Spermatophyta</taxon>
        <taxon>Magnoliopsida</taxon>
        <taxon>Liliopsida</taxon>
        <taxon>Zingiberales</taxon>
        <taxon>Musaceae</taxon>
        <taxon>Ensete</taxon>
    </lineage>
</organism>
<protein>
    <submittedName>
        <fullName evidence="1">Uncharacterized protein</fullName>
    </submittedName>
</protein>
<accession>A0A426YRD1</accession>
<dbReference type="AlphaFoldDB" id="A0A426YRD1"/>
<dbReference type="Proteomes" id="UP000287651">
    <property type="component" value="Unassembled WGS sequence"/>
</dbReference>
<dbReference type="EMBL" id="AMZH03010683">
    <property type="protein sequence ID" value="RRT54276.1"/>
    <property type="molecule type" value="Genomic_DNA"/>
</dbReference>
<evidence type="ECO:0000313" key="1">
    <source>
        <dbReference type="EMBL" id="RRT54276.1"/>
    </source>
</evidence>
<proteinExistence type="predicted"/>
<sequence length="121" mass="13972">MRLLDRHYSPIQPPLHPSRPSNMLNLLYTSVAYGTYPFHAEEKVSMLLGAKFWYLVMATNTPLSAYKSLHEYQILQVSNSPHLCELCITLSFVAQHIPLCTVSIFMKHLACLEHRQVYLPR</sequence>
<gene>
    <name evidence="1" type="ORF">B296_00049280</name>
</gene>